<organism evidence="3">
    <name type="scientific">Alectorobius mimon</name>
    <dbReference type="NCBI Taxonomy" id="360319"/>
    <lineage>
        <taxon>Eukaryota</taxon>
        <taxon>Metazoa</taxon>
        <taxon>Ecdysozoa</taxon>
        <taxon>Arthropoda</taxon>
        <taxon>Chelicerata</taxon>
        <taxon>Arachnida</taxon>
        <taxon>Acari</taxon>
        <taxon>Parasitiformes</taxon>
        <taxon>Ixodida</taxon>
        <taxon>Ixodoidea</taxon>
        <taxon>Argasidae</taxon>
        <taxon>Ornithodorinae</taxon>
        <taxon>Alectorobius</taxon>
    </lineage>
</organism>
<evidence type="ECO:0000313" key="3">
    <source>
        <dbReference type="EMBL" id="JAR87599.1"/>
    </source>
</evidence>
<feature type="signal peptide" evidence="2">
    <location>
        <begin position="1"/>
        <end position="19"/>
    </location>
</feature>
<reference evidence="3" key="1">
    <citation type="submission" date="2016-03" db="EMBL/GenBank/DDBJ databases">
        <title>Gut transcriptome analysis on engorged females of Ornithodoros mimon (Acari: Argasidae) and phylogenetic inferences of soft ticks.</title>
        <authorList>
            <person name="Landulfo G.A."/>
            <person name="Giovanni D."/>
            <person name="Carvalho E."/>
            <person name="Junqueira-de-Azevedo I."/>
            <person name="Patane J."/>
            <person name="Mendoca R."/>
            <person name="Barros-Battesti D."/>
        </authorList>
    </citation>
    <scope>NUCLEOTIDE SEQUENCE</scope>
    <source>
        <strain evidence="3">Females</strain>
        <tissue evidence="3">Gut</tissue>
    </source>
</reference>
<feature type="non-terminal residue" evidence="3">
    <location>
        <position position="1"/>
    </location>
</feature>
<feature type="compositionally biased region" description="Pro residues" evidence="1">
    <location>
        <begin position="221"/>
        <end position="230"/>
    </location>
</feature>
<evidence type="ECO:0000256" key="1">
    <source>
        <dbReference type="SAM" id="MobiDB-lite"/>
    </source>
</evidence>
<proteinExistence type="predicted"/>
<keyword evidence="2" id="KW-0732">Signal</keyword>
<dbReference type="EMBL" id="GEIB01000201">
    <property type="protein sequence ID" value="JAR87599.1"/>
    <property type="molecule type" value="Transcribed_RNA"/>
</dbReference>
<feature type="chain" id="PRO_5007541868" evidence="2">
    <location>
        <begin position="20"/>
        <end position="240"/>
    </location>
</feature>
<name>A0A147B9Y1_9ACAR</name>
<evidence type="ECO:0000256" key="2">
    <source>
        <dbReference type="SAM" id="SignalP"/>
    </source>
</evidence>
<dbReference type="AlphaFoldDB" id="A0A147B9Y1"/>
<feature type="region of interest" description="Disordered" evidence="1">
    <location>
        <begin position="207"/>
        <end position="230"/>
    </location>
</feature>
<protein>
    <submittedName>
        <fullName evidence="3">Uncharacterized protein</fullName>
    </submittedName>
</protein>
<accession>A0A147B9Y1</accession>
<sequence length="240" mass="27383">FRTMKHLLCVLVLAAGALAFHNDNEIPLISDVSETAGPGQAFYPAPFYPHLDADSEHVSSEPHSRQQRSFFLPRFVPLPRPITRPQLIPPPLPPKEIKPEDYLVRRSLPDNEDLSASDVEDPTSDAHLRQRRPLWVPVSHPATGPVFVPHVVLPKEDISSRGHIVRRSVPVGPHWPPSHDFPNPRIPPWYPPHWPSRPIHPFPFPKPEPQPWIPPEHKFPSPLPFPRPQPQPWIPPVHKF</sequence>